<reference evidence="2 6" key="1">
    <citation type="submission" date="2018-06" db="EMBL/GenBank/DDBJ databases">
        <authorList>
            <person name="Tortosa P."/>
        </authorList>
    </citation>
    <scope>NUCLEOTIDE SEQUENCE</scope>
    <source>
        <strain evidence="2 6">MDI222</strain>
    </source>
</reference>
<keyword evidence="6" id="KW-1185">Reference proteome</keyword>
<evidence type="ECO:0000313" key="5">
    <source>
        <dbReference type="EMBL" id="AXR63105.1"/>
    </source>
</evidence>
<dbReference type="Proteomes" id="UP000258889">
    <property type="component" value="Chromosome i"/>
</dbReference>
<dbReference type="InterPro" id="IPR041049">
    <property type="entry name" value="DUF5615"/>
</dbReference>
<evidence type="ECO:0000259" key="1">
    <source>
        <dbReference type="Pfam" id="PF18480"/>
    </source>
</evidence>
<dbReference type="EMBL" id="CP030144">
    <property type="protein sequence ID" value="AXR63105.1"/>
    <property type="molecule type" value="Genomic_DNA"/>
</dbReference>
<organism evidence="2 6">
    <name type="scientific">Leptospira mayottensis</name>
    <dbReference type="NCBI Taxonomy" id="1137606"/>
    <lineage>
        <taxon>Bacteria</taxon>
        <taxon>Pseudomonadati</taxon>
        <taxon>Spirochaetota</taxon>
        <taxon>Spirochaetia</taxon>
        <taxon>Leptospirales</taxon>
        <taxon>Leptospiraceae</taxon>
        <taxon>Leptospira</taxon>
    </lineage>
</organism>
<evidence type="ECO:0000313" key="6">
    <source>
        <dbReference type="Proteomes" id="UP000258889"/>
    </source>
</evidence>
<reference evidence="2 6" key="2">
    <citation type="submission" date="2018-09" db="EMBL/GenBank/DDBJ databases">
        <title>Complete Genome sequences of three Leptospira mayottensis isolates obtained from Tenrecid mammals endemic to the Malagasy region.</title>
        <authorList>
            <person name="Cordonin C."/>
            <person name="Toty C."/>
        </authorList>
    </citation>
    <scope>NUCLEOTIDE SEQUENCE [LARGE SCALE GENOMIC DNA]</scope>
    <source>
        <strain evidence="2 6">MDI222</strain>
    </source>
</reference>
<name>A0ABN5NLD4_9LEPT</name>
<accession>A0ABN5NLD4</accession>
<sequence>MKVFLDTCVWGGVSKELKALGIDTVWSGDFTKDPGDEEILKMAYEEKRILITLDKDFGELAVFRKLPHCGIIRLVNLSSKEQTRVSHYVLKLHEKELLSGAIITASANKLRLRLPGE</sequence>
<dbReference type="InterPro" id="IPR029060">
    <property type="entry name" value="PIN-like_dom_sf"/>
</dbReference>
<dbReference type="EMBL" id="CP030144">
    <property type="protein sequence ID" value="AXR62910.1"/>
    <property type="molecule type" value="Genomic_DNA"/>
</dbReference>
<evidence type="ECO:0000313" key="3">
    <source>
        <dbReference type="EMBL" id="AXR62910.1"/>
    </source>
</evidence>
<evidence type="ECO:0000313" key="2">
    <source>
        <dbReference type="EMBL" id="AXR62895.1"/>
    </source>
</evidence>
<dbReference type="EMBL" id="CP030144">
    <property type="protein sequence ID" value="AXR63088.1"/>
    <property type="molecule type" value="Genomic_DNA"/>
</dbReference>
<dbReference type="RefSeq" id="WP_081586350.1">
    <property type="nucleotide sequence ID" value="NZ_CP030142.1"/>
</dbReference>
<proteinExistence type="predicted"/>
<dbReference type="SUPFAM" id="SSF88723">
    <property type="entry name" value="PIN domain-like"/>
    <property type="match status" value="1"/>
</dbReference>
<gene>
    <name evidence="2" type="ORF">DQM28_00065</name>
    <name evidence="3" type="ORF">DQM28_00170</name>
    <name evidence="4" type="ORF">DQM28_01285</name>
    <name evidence="5" type="ORF">DQM28_01395</name>
</gene>
<feature type="domain" description="DUF5615" evidence="1">
    <location>
        <begin position="1"/>
        <end position="104"/>
    </location>
</feature>
<evidence type="ECO:0000313" key="4">
    <source>
        <dbReference type="EMBL" id="AXR63088.1"/>
    </source>
</evidence>
<dbReference type="EMBL" id="CP030144">
    <property type="protein sequence ID" value="AXR62895.1"/>
    <property type="molecule type" value="Genomic_DNA"/>
</dbReference>
<dbReference type="Pfam" id="PF18480">
    <property type="entry name" value="DUF5615"/>
    <property type="match status" value="1"/>
</dbReference>
<protein>
    <submittedName>
        <fullName evidence="2">Toxin-antitoxin system, toxin component, PIN family protein</fullName>
    </submittedName>
</protein>